<dbReference type="Proteomes" id="UP000092444">
    <property type="component" value="Unassembled WGS sequence"/>
</dbReference>
<name>A0ABK9NFU2_GLOMM</name>
<dbReference type="EnsemblMetazoa" id="GMOY014085.R1233">
    <property type="protein sequence ID" value="GMOY014085.P1233"/>
    <property type="gene ID" value="GMOY014085"/>
</dbReference>
<evidence type="ECO:0000313" key="2">
    <source>
        <dbReference type="Proteomes" id="UP000092444"/>
    </source>
</evidence>
<proteinExistence type="predicted"/>
<organism evidence="1 2">
    <name type="scientific">Glossina morsitans morsitans</name>
    <name type="common">Savannah tsetse fly</name>
    <dbReference type="NCBI Taxonomy" id="37546"/>
    <lineage>
        <taxon>Eukaryota</taxon>
        <taxon>Metazoa</taxon>
        <taxon>Ecdysozoa</taxon>
        <taxon>Arthropoda</taxon>
        <taxon>Hexapoda</taxon>
        <taxon>Insecta</taxon>
        <taxon>Pterygota</taxon>
        <taxon>Neoptera</taxon>
        <taxon>Endopterygota</taxon>
        <taxon>Diptera</taxon>
        <taxon>Brachycera</taxon>
        <taxon>Muscomorpha</taxon>
        <taxon>Hippoboscoidea</taxon>
        <taxon>Glossinidae</taxon>
        <taxon>Glossina</taxon>
    </lineage>
</organism>
<protein>
    <submittedName>
        <fullName evidence="1">Uncharacterized protein</fullName>
    </submittedName>
</protein>
<accession>A0ABK9NFU2</accession>
<evidence type="ECO:0000313" key="1">
    <source>
        <dbReference type="EnsemblMetazoa" id="GMOY014085.P1233"/>
    </source>
</evidence>
<reference evidence="1" key="1">
    <citation type="submission" date="2025-05" db="UniProtKB">
        <authorList>
            <consortium name="EnsemblMetazoa"/>
        </authorList>
    </citation>
    <scope>IDENTIFICATION</scope>
    <source>
        <strain evidence="1">Yale</strain>
    </source>
</reference>
<dbReference type="EMBL" id="CCAG010022889">
    <property type="status" value="NOT_ANNOTATED_CDS"/>
    <property type="molecule type" value="Genomic_DNA"/>
</dbReference>
<sequence>MLIMILLPNYTLDSILTVFNLTFDGCDCKLASKEQLSELLRFNTDHPLVAQTYNQRCAQDHAKLTKLWNDIGCKLNSKQRNHAGGGPKEGVELTVKEEKVAELANLGAAVEEVHGTLKFSAAIKFFDSDMKYTCFVARKI</sequence>
<keyword evidence="2" id="KW-1185">Reference proteome</keyword>